<dbReference type="PROSITE" id="PS50110">
    <property type="entry name" value="RESPONSE_REGULATORY"/>
    <property type="match status" value="1"/>
</dbReference>
<dbReference type="Gene3D" id="3.40.50.2300">
    <property type="match status" value="1"/>
</dbReference>
<evidence type="ECO:0000256" key="5">
    <source>
        <dbReference type="ARBA" id="ARBA00023125"/>
    </source>
</evidence>
<feature type="chain" id="PRO_5045754148" description="histidine kinase" evidence="8">
    <location>
        <begin position="27"/>
        <end position="1224"/>
    </location>
</feature>
<evidence type="ECO:0000256" key="2">
    <source>
        <dbReference type="ARBA" id="ARBA00012438"/>
    </source>
</evidence>
<keyword evidence="5" id="KW-0238">DNA-binding</keyword>
<dbReference type="InterPro" id="IPR011006">
    <property type="entry name" value="CheY-like_superfamily"/>
</dbReference>
<dbReference type="Pfam" id="PF00072">
    <property type="entry name" value="Response_reg"/>
    <property type="match status" value="1"/>
</dbReference>
<evidence type="ECO:0000256" key="4">
    <source>
        <dbReference type="ARBA" id="ARBA00023015"/>
    </source>
</evidence>
<dbReference type="SMART" id="SM00388">
    <property type="entry name" value="HisKA"/>
    <property type="match status" value="1"/>
</dbReference>
<sequence>MKRKFRICFFWFCLFFINLPLVNCVAQNLFFEKISGQEIDPSTSIHGIAKDSLGYIWFGSWNGVYRYDGKSFDYFYHNPNKLNSLPNNRIRNIVSDSKLGLWFLTFDKKFVRFNYQLNNFKIVANTAVPELIIDLLNRNSNAINRDKVVNGKHYYLSSHLFSELDLKNRKEFQYTANINQPGRLLDDYVTTFFIDDEQLIWVGTRGGDIYKANPNRNPFESHYSYITKNGGTKLATVRAILKVGNQVWLGTDEGMLIYDEQGLVQNHPFYHSGSKIGQVRTLFSDAQGGIWIGGVNGLEYYNPKNNQIKAIINQKLSPNLETWSVYALEPYGKNDLWIGLYNGIARINTVDFKIAYFNLEKEMNNRSVMDILCVDKNRLWLGTEGNGVVQLRITNQLGITNEIPSQVFRTGSVLNQKLSGSIVYALHKDKKGNAWIGTSEGLYKINYKSKPFEVKSVPLRIETPNTYISAITDDNLGNIWIAHKDGIASVNSITGEIAHYQNRDKMGSWRFLERAFYKDVSQNTLYFGSKNGYVSFRPSKIKVLSNSHPLIFKSLYVSNQEVIPMDSSAGEPILKQSLSQTKAIELDYENRSFTIAFASFNYNDSRKEVFEYLLEGYDDNWIPITSQKIVFHKIPPGNYKLKLRLITPNPVNTPVTELQIDINAPWYGTWWVKLLFLVLVLAGAYWIVKEILYRDRLKNEIKLERLNAEQQTALSKEKIEFFTNISHDLKTPLTLIVDPLKRLQEDKVAPEDRAVYFSIVTKNINYLTQLIYQILDFRKSEMGKLKLHPTARNFNAFLEACADSFLFIAQKRNIRFHFNPEPQNLVCCLDYEKLEQVITNLLSNAFKYTPDGGEVILFVHFDEIKSMLEIRIEDNGIGIEASQLEKIFEPFNTVGPTPYYGYSSGIGLSLTRNLIELMQGAIKLESVLQQGTKVFICLPYVASSEDNFMEIQEEKMLPGAVTEIPEEVAEISFENAKPTLLLVEDNPDVQTYLGKELGKDYILIQEYDGKKGLEAAIKYIPDIIISDIMMPEMEGTELCKILKTNEKTCHIPIILLTAKGADEHKIEGYNLGAEAYVMKPFNVEVLQAQIKSVLENRVILQNKLAGIKKIEKLQEEIPDQDNEFLEKVMDIIKNRIEDTDFNGEELAVALAISQRQLYRKLKGISGSTVHEFITKVKMDQAEELLRNSNLSISQIAYKVGFSEPSNFSRTFSKYFGCSPSQYLK</sequence>
<protein>
    <recommendedName>
        <fullName evidence="2">histidine kinase</fullName>
        <ecNumber evidence="2">2.7.13.3</ecNumber>
    </recommendedName>
</protein>
<dbReference type="SUPFAM" id="SSF47384">
    <property type="entry name" value="Homodimeric domain of signal transducing histidine kinase"/>
    <property type="match status" value="1"/>
</dbReference>
<keyword evidence="8" id="KW-0732">Signal</keyword>
<dbReference type="Proteomes" id="UP000661715">
    <property type="component" value="Unassembled WGS sequence"/>
</dbReference>
<evidence type="ECO:0000256" key="3">
    <source>
        <dbReference type="ARBA" id="ARBA00022553"/>
    </source>
</evidence>
<evidence type="ECO:0000259" key="10">
    <source>
        <dbReference type="PROSITE" id="PS50109"/>
    </source>
</evidence>
<organism evidence="12 13">
    <name type="scientific">Flavobacterium pokkalii</name>
    <dbReference type="NCBI Taxonomy" id="1940408"/>
    <lineage>
        <taxon>Bacteria</taxon>
        <taxon>Pseudomonadati</taxon>
        <taxon>Bacteroidota</taxon>
        <taxon>Flavobacteriia</taxon>
        <taxon>Flavobacteriales</taxon>
        <taxon>Flavobacteriaceae</taxon>
        <taxon>Flavobacterium</taxon>
    </lineage>
</organism>
<dbReference type="Gene3D" id="2.130.10.10">
    <property type="entry name" value="YVTN repeat-like/Quinoprotein amine dehydrogenase"/>
    <property type="match status" value="3"/>
</dbReference>
<dbReference type="RefSeq" id="WP_188221133.1">
    <property type="nucleotide sequence ID" value="NZ_NASZ01000020.1"/>
</dbReference>
<dbReference type="Gene3D" id="1.10.10.60">
    <property type="entry name" value="Homeodomain-like"/>
    <property type="match status" value="1"/>
</dbReference>
<dbReference type="Pfam" id="PF07494">
    <property type="entry name" value="Reg_prop"/>
    <property type="match status" value="1"/>
</dbReference>
<dbReference type="Pfam" id="PF07495">
    <property type="entry name" value="Y_Y_Y"/>
    <property type="match status" value="1"/>
</dbReference>
<keyword evidence="4" id="KW-0805">Transcription regulation</keyword>
<dbReference type="InterPro" id="IPR036890">
    <property type="entry name" value="HATPase_C_sf"/>
</dbReference>
<dbReference type="SUPFAM" id="SSF46689">
    <property type="entry name" value="Homeodomain-like"/>
    <property type="match status" value="1"/>
</dbReference>
<dbReference type="PROSITE" id="PS50109">
    <property type="entry name" value="HIS_KIN"/>
    <property type="match status" value="1"/>
</dbReference>
<dbReference type="PANTHER" id="PTHR43547:SF2">
    <property type="entry name" value="HYBRID SIGNAL TRANSDUCTION HISTIDINE KINASE C"/>
    <property type="match status" value="1"/>
</dbReference>
<keyword evidence="6" id="KW-0804">Transcription</keyword>
<keyword evidence="3 7" id="KW-0597">Phosphoprotein</keyword>
<evidence type="ECO:0000313" key="12">
    <source>
        <dbReference type="EMBL" id="MBD0725998.1"/>
    </source>
</evidence>
<evidence type="ECO:0000259" key="9">
    <source>
        <dbReference type="PROSITE" id="PS01124"/>
    </source>
</evidence>
<evidence type="ECO:0000259" key="11">
    <source>
        <dbReference type="PROSITE" id="PS50110"/>
    </source>
</evidence>
<dbReference type="SMART" id="SM00387">
    <property type="entry name" value="HATPase_c"/>
    <property type="match status" value="1"/>
</dbReference>
<dbReference type="InterPro" id="IPR009057">
    <property type="entry name" value="Homeodomain-like_sf"/>
</dbReference>
<feature type="signal peptide" evidence="8">
    <location>
        <begin position="1"/>
        <end position="26"/>
    </location>
</feature>
<comment type="catalytic activity">
    <reaction evidence="1">
        <text>ATP + protein L-histidine = ADP + protein N-phospho-L-histidine.</text>
        <dbReference type="EC" id="2.7.13.3"/>
    </reaction>
</comment>
<dbReference type="Gene3D" id="1.10.287.130">
    <property type="match status" value="1"/>
</dbReference>
<dbReference type="InterPro" id="IPR011123">
    <property type="entry name" value="Y_Y_Y"/>
</dbReference>
<feature type="modified residue" description="4-aspartylphosphate" evidence="7">
    <location>
        <position position="1027"/>
    </location>
</feature>
<dbReference type="PRINTS" id="PR00344">
    <property type="entry name" value="BCTRLSENSOR"/>
</dbReference>
<evidence type="ECO:0000256" key="6">
    <source>
        <dbReference type="ARBA" id="ARBA00023163"/>
    </source>
</evidence>
<dbReference type="InterPro" id="IPR018060">
    <property type="entry name" value="HTH_AraC"/>
</dbReference>
<dbReference type="CDD" id="cd00075">
    <property type="entry name" value="HATPase"/>
    <property type="match status" value="1"/>
</dbReference>
<dbReference type="InterPro" id="IPR018062">
    <property type="entry name" value="HTH_AraC-typ_CS"/>
</dbReference>
<dbReference type="InterPro" id="IPR011110">
    <property type="entry name" value="Reg_prop"/>
</dbReference>
<dbReference type="Gene3D" id="3.30.565.10">
    <property type="entry name" value="Histidine kinase-like ATPase, C-terminal domain"/>
    <property type="match status" value="1"/>
</dbReference>
<dbReference type="InterPro" id="IPR003594">
    <property type="entry name" value="HATPase_dom"/>
</dbReference>
<dbReference type="SUPFAM" id="SSF63829">
    <property type="entry name" value="Calcium-dependent phosphotriesterase"/>
    <property type="match status" value="2"/>
</dbReference>
<proteinExistence type="predicted"/>
<feature type="domain" description="Histidine kinase" evidence="10">
    <location>
        <begin position="724"/>
        <end position="942"/>
    </location>
</feature>
<name>A0ABR7UTM7_9FLAO</name>
<dbReference type="CDD" id="cd17574">
    <property type="entry name" value="REC_OmpR"/>
    <property type="match status" value="1"/>
</dbReference>
<dbReference type="Pfam" id="PF02518">
    <property type="entry name" value="HATPase_c"/>
    <property type="match status" value="1"/>
</dbReference>
<dbReference type="PANTHER" id="PTHR43547">
    <property type="entry name" value="TWO-COMPONENT HISTIDINE KINASE"/>
    <property type="match status" value="1"/>
</dbReference>
<reference evidence="12 13" key="1">
    <citation type="journal article" date="2020" name="Microbiol. Res.">
        <title>Flavobacterium pokkalii sp. nov., a novel plant growth promoting native rhizobacteria isolated from pokkali rice grown in coastal saline affected agricultural regions of southern India, Kerala.</title>
        <authorList>
            <person name="Menon R.R."/>
            <person name="Kumari S."/>
            <person name="Viver T."/>
            <person name="Rameshkumar N."/>
        </authorList>
    </citation>
    <scope>NUCLEOTIDE SEQUENCE [LARGE SCALE GENOMIC DNA]</scope>
    <source>
        <strain evidence="12 13">L1I52</strain>
    </source>
</reference>
<dbReference type="Pfam" id="PF12833">
    <property type="entry name" value="HTH_18"/>
    <property type="match status" value="1"/>
</dbReference>
<evidence type="ECO:0000256" key="1">
    <source>
        <dbReference type="ARBA" id="ARBA00000085"/>
    </source>
</evidence>
<dbReference type="Gene3D" id="2.60.40.10">
    <property type="entry name" value="Immunoglobulins"/>
    <property type="match status" value="1"/>
</dbReference>
<dbReference type="PROSITE" id="PS01124">
    <property type="entry name" value="HTH_ARAC_FAMILY_2"/>
    <property type="match status" value="1"/>
</dbReference>
<dbReference type="Pfam" id="PF00512">
    <property type="entry name" value="HisKA"/>
    <property type="match status" value="1"/>
</dbReference>
<dbReference type="EC" id="2.7.13.3" evidence="2"/>
<dbReference type="CDD" id="cd00082">
    <property type="entry name" value="HisKA"/>
    <property type="match status" value="1"/>
</dbReference>
<accession>A0ABR7UTM7</accession>
<evidence type="ECO:0000256" key="8">
    <source>
        <dbReference type="SAM" id="SignalP"/>
    </source>
</evidence>
<dbReference type="SMART" id="SM00342">
    <property type="entry name" value="HTH_ARAC"/>
    <property type="match status" value="1"/>
</dbReference>
<comment type="caution">
    <text evidence="12">The sequence shown here is derived from an EMBL/GenBank/DDBJ whole genome shotgun (WGS) entry which is preliminary data.</text>
</comment>
<feature type="domain" description="Response regulatory" evidence="11">
    <location>
        <begin position="979"/>
        <end position="1094"/>
    </location>
</feature>
<dbReference type="PROSITE" id="PS00041">
    <property type="entry name" value="HTH_ARAC_FAMILY_1"/>
    <property type="match status" value="1"/>
</dbReference>
<keyword evidence="13" id="KW-1185">Reference proteome</keyword>
<dbReference type="InterPro" id="IPR001789">
    <property type="entry name" value="Sig_transdc_resp-reg_receiver"/>
</dbReference>
<dbReference type="SMART" id="SM00448">
    <property type="entry name" value="REC"/>
    <property type="match status" value="1"/>
</dbReference>
<feature type="domain" description="HTH araC/xylS-type" evidence="9">
    <location>
        <begin position="1126"/>
        <end position="1224"/>
    </location>
</feature>
<evidence type="ECO:0000313" key="13">
    <source>
        <dbReference type="Proteomes" id="UP000661715"/>
    </source>
</evidence>
<dbReference type="InterPro" id="IPR013783">
    <property type="entry name" value="Ig-like_fold"/>
</dbReference>
<dbReference type="SUPFAM" id="SSF55874">
    <property type="entry name" value="ATPase domain of HSP90 chaperone/DNA topoisomerase II/histidine kinase"/>
    <property type="match status" value="1"/>
</dbReference>
<dbReference type="InterPro" id="IPR036097">
    <property type="entry name" value="HisK_dim/P_sf"/>
</dbReference>
<dbReference type="InterPro" id="IPR003661">
    <property type="entry name" value="HisK_dim/P_dom"/>
</dbReference>
<dbReference type="EMBL" id="NASZ01000020">
    <property type="protein sequence ID" value="MBD0725998.1"/>
    <property type="molecule type" value="Genomic_DNA"/>
</dbReference>
<dbReference type="InterPro" id="IPR015943">
    <property type="entry name" value="WD40/YVTN_repeat-like_dom_sf"/>
</dbReference>
<dbReference type="SUPFAM" id="SSF52172">
    <property type="entry name" value="CheY-like"/>
    <property type="match status" value="1"/>
</dbReference>
<gene>
    <name evidence="12" type="ORF">B6A10_12480</name>
</gene>
<dbReference type="InterPro" id="IPR005467">
    <property type="entry name" value="His_kinase_dom"/>
</dbReference>
<dbReference type="InterPro" id="IPR004358">
    <property type="entry name" value="Sig_transdc_His_kin-like_C"/>
</dbReference>
<evidence type="ECO:0000256" key="7">
    <source>
        <dbReference type="PROSITE-ProRule" id="PRU00169"/>
    </source>
</evidence>